<evidence type="ECO:0000313" key="4">
    <source>
        <dbReference type="Proteomes" id="UP001188597"/>
    </source>
</evidence>
<dbReference type="Pfam" id="PF01535">
    <property type="entry name" value="PPR"/>
    <property type="match status" value="1"/>
</dbReference>
<organism evidence="3 4">
    <name type="scientific">Escallonia herrerae</name>
    <dbReference type="NCBI Taxonomy" id="1293975"/>
    <lineage>
        <taxon>Eukaryota</taxon>
        <taxon>Viridiplantae</taxon>
        <taxon>Streptophyta</taxon>
        <taxon>Embryophyta</taxon>
        <taxon>Tracheophyta</taxon>
        <taxon>Spermatophyta</taxon>
        <taxon>Magnoliopsida</taxon>
        <taxon>eudicotyledons</taxon>
        <taxon>Gunneridae</taxon>
        <taxon>Pentapetalae</taxon>
        <taxon>asterids</taxon>
        <taxon>campanulids</taxon>
        <taxon>Escalloniales</taxon>
        <taxon>Escalloniaceae</taxon>
        <taxon>Escallonia</taxon>
    </lineage>
</organism>
<evidence type="ECO:0000256" key="1">
    <source>
        <dbReference type="ARBA" id="ARBA00022737"/>
    </source>
</evidence>
<evidence type="ECO:0008006" key="5">
    <source>
        <dbReference type="Google" id="ProtNLM"/>
    </source>
</evidence>
<keyword evidence="1" id="KW-0677">Repeat</keyword>
<keyword evidence="4" id="KW-1185">Reference proteome</keyword>
<proteinExistence type="predicted"/>
<dbReference type="InterPro" id="IPR046960">
    <property type="entry name" value="PPR_At4g14850-like_plant"/>
</dbReference>
<dbReference type="PANTHER" id="PTHR47926">
    <property type="entry name" value="PENTATRICOPEPTIDE REPEAT-CONTAINING PROTEIN"/>
    <property type="match status" value="1"/>
</dbReference>
<accession>A0AA89B7J9</accession>
<dbReference type="PROSITE" id="PS51375">
    <property type="entry name" value="PPR"/>
    <property type="match status" value="1"/>
</dbReference>
<dbReference type="AlphaFoldDB" id="A0AA89B7J9"/>
<sequence>MPVKETVVWNLIIKKCLDCGDLDMGERLFHEMPMRVIAAWNAMIHGALNQHRRNDEALVPFKQLVGYGVQGTPNTYSCVITACASALGLGLGARIDGHVIKLN</sequence>
<dbReference type="EMBL" id="JAVXUP010000645">
    <property type="protein sequence ID" value="KAK3023611.1"/>
    <property type="molecule type" value="Genomic_DNA"/>
</dbReference>
<gene>
    <name evidence="3" type="ORF">RJ639_043879</name>
</gene>
<evidence type="ECO:0000256" key="2">
    <source>
        <dbReference type="PROSITE-ProRule" id="PRU00708"/>
    </source>
</evidence>
<dbReference type="InterPro" id="IPR011990">
    <property type="entry name" value="TPR-like_helical_dom_sf"/>
</dbReference>
<dbReference type="NCBIfam" id="TIGR00756">
    <property type="entry name" value="PPR"/>
    <property type="match status" value="1"/>
</dbReference>
<evidence type="ECO:0000313" key="3">
    <source>
        <dbReference type="EMBL" id="KAK3023611.1"/>
    </source>
</evidence>
<dbReference type="InterPro" id="IPR002885">
    <property type="entry name" value="PPR_rpt"/>
</dbReference>
<name>A0AA89B7J9_9ASTE</name>
<protein>
    <recommendedName>
        <fullName evidence="5">Pentatricopeptide repeat-containing protein</fullName>
    </recommendedName>
</protein>
<feature type="repeat" description="PPR" evidence="2">
    <location>
        <begin position="5"/>
        <end position="39"/>
    </location>
</feature>
<dbReference type="GO" id="GO:0009451">
    <property type="term" value="P:RNA modification"/>
    <property type="evidence" value="ECO:0007669"/>
    <property type="project" value="InterPro"/>
</dbReference>
<dbReference type="PANTHER" id="PTHR47926:SF361">
    <property type="entry name" value="PENTACOTRIPEPTIDE-REPEAT REGION OF PRORP DOMAIN-CONTAINING PROTEIN"/>
    <property type="match status" value="1"/>
</dbReference>
<dbReference type="GO" id="GO:0003723">
    <property type="term" value="F:RNA binding"/>
    <property type="evidence" value="ECO:0007669"/>
    <property type="project" value="InterPro"/>
</dbReference>
<reference evidence="3" key="1">
    <citation type="submission" date="2022-12" db="EMBL/GenBank/DDBJ databases">
        <title>Draft genome assemblies for two species of Escallonia (Escalloniales).</title>
        <authorList>
            <person name="Chanderbali A."/>
            <person name="Dervinis C."/>
            <person name="Anghel I."/>
            <person name="Soltis D."/>
            <person name="Soltis P."/>
            <person name="Zapata F."/>
        </authorList>
    </citation>
    <scope>NUCLEOTIDE SEQUENCE</scope>
    <source>
        <strain evidence="3">UCBG64.0493</strain>
        <tissue evidence="3">Leaf</tissue>
    </source>
</reference>
<dbReference type="Proteomes" id="UP001188597">
    <property type="component" value="Unassembled WGS sequence"/>
</dbReference>
<comment type="caution">
    <text evidence="3">The sequence shown here is derived from an EMBL/GenBank/DDBJ whole genome shotgun (WGS) entry which is preliminary data.</text>
</comment>
<dbReference type="Gene3D" id="1.25.40.10">
    <property type="entry name" value="Tetratricopeptide repeat domain"/>
    <property type="match status" value="1"/>
</dbReference>